<organism evidence="1 2">
    <name type="scientific">Pseudochryseolinea flava</name>
    <dbReference type="NCBI Taxonomy" id="2059302"/>
    <lineage>
        <taxon>Bacteria</taxon>
        <taxon>Pseudomonadati</taxon>
        <taxon>Bacteroidota</taxon>
        <taxon>Cytophagia</taxon>
        <taxon>Cytophagales</taxon>
        <taxon>Fulvivirgaceae</taxon>
        <taxon>Pseudochryseolinea</taxon>
    </lineage>
</organism>
<keyword evidence="2" id="KW-1185">Reference proteome</keyword>
<dbReference type="Proteomes" id="UP000251889">
    <property type="component" value="Unassembled WGS sequence"/>
</dbReference>
<name>A0A364XY30_9BACT</name>
<dbReference type="EMBL" id="QMFY01000014">
    <property type="protein sequence ID" value="RAV98899.1"/>
    <property type="molecule type" value="Genomic_DNA"/>
</dbReference>
<accession>A0A364XY30</accession>
<proteinExistence type="predicted"/>
<evidence type="ECO:0000313" key="1">
    <source>
        <dbReference type="EMBL" id="RAV98899.1"/>
    </source>
</evidence>
<dbReference type="RefSeq" id="WP_112749009.1">
    <property type="nucleotide sequence ID" value="NZ_QMFY01000014.1"/>
</dbReference>
<dbReference type="AlphaFoldDB" id="A0A364XY30"/>
<evidence type="ECO:0000313" key="2">
    <source>
        <dbReference type="Proteomes" id="UP000251889"/>
    </source>
</evidence>
<sequence>MLQLIAFAFFIALLATLHVQLQRMYEMKSTFKTVIDDPSATNKKFRTVEGECGWVTVIYVI</sequence>
<reference evidence="1 2" key="1">
    <citation type="submission" date="2018-06" db="EMBL/GenBank/DDBJ databases">
        <title>Chryseolinea flavus sp. nov., a member of the phylum Bacteroidetes isolated from soil.</title>
        <authorList>
            <person name="Li Y."/>
            <person name="Wang J."/>
        </authorList>
    </citation>
    <scope>NUCLEOTIDE SEQUENCE [LARGE SCALE GENOMIC DNA]</scope>
    <source>
        <strain evidence="1 2">SDU1-6</strain>
    </source>
</reference>
<protein>
    <submittedName>
        <fullName evidence="1">Uncharacterized protein</fullName>
    </submittedName>
</protein>
<comment type="caution">
    <text evidence="1">The sequence shown here is derived from an EMBL/GenBank/DDBJ whole genome shotgun (WGS) entry which is preliminary data.</text>
</comment>
<gene>
    <name evidence="1" type="ORF">DQQ10_21600</name>
</gene>